<evidence type="ECO:0000259" key="1">
    <source>
        <dbReference type="Pfam" id="PF02036"/>
    </source>
</evidence>
<protein>
    <submittedName>
        <fullName evidence="2">Sterol carrier protein</fullName>
    </submittedName>
</protein>
<dbReference type="Pfam" id="PF02036">
    <property type="entry name" value="SCP2"/>
    <property type="match status" value="1"/>
</dbReference>
<sequence length="104" mass="10871">MVATEELIDAIRARVGNVARIGYRVVVALTDNDDTITIADGEDGISVEAGGEEADTTVRLSSANLQKLMDGKLNPLVAYSTGRLKVEGSQGVALKLAGLLQGED</sequence>
<reference evidence="2 3" key="1">
    <citation type="submission" date="2020-03" db="EMBL/GenBank/DDBJ databases">
        <title>Genomic Encyclopedia of Type Strains, Phase IV (KMG-IV): sequencing the most valuable type-strain genomes for metagenomic binning, comparative biology and taxonomic classification.</title>
        <authorList>
            <person name="Goeker M."/>
        </authorList>
    </citation>
    <scope>NUCLEOTIDE SEQUENCE [LARGE SCALE GENOMIC DNA]</scope>
    <source>
        <strain evidence="2 3">DSM 103870</strain>
    </source>
</reference>
<dbReference type="Gene3D" id="3.30.1050.10">
    <property type="entry name" value="SCP2 sterol-binding domain"/>
    <property type="match status" value="1"/>
</dbReference>
<dbReference type="EMBL" id="JAASQI010000003">
    <property type="protein sequence ID" value="NIJ57774.1"/>
    <property type="molecule type" value="Genomic_DNA"/>
</dbReference>
<organism evidence="2 3">
    <name type="scientific">Pseudochelatococcus lubricantis</name>
    <dbReference type="NCBI Taxonomy" id="1538102"/>
    <lineage>
        <taxon>Bacteria</taxon>
        <taxon>Pseudomonadati</taxon>
        <taxon>Pseudomonadota</taxon>
        <taxon>Alphaproteobacteria</taxon>
        <taxon>Hyphomicrobiales</taxon>
        <taxon>Chelatococcaceae</taxon>
        <taxon>Pseudochelatococcus</taxon>
    </lineage>
</organism>
<gene>
    <name evidence="2" type="ORF">FHS82_001610</name>
</gene>
<keyword evidence="3" id="KW-1185">Reference proteome</keyword>
<evidence type="ECO:0000313" key="3">
    <source>
        <dbReference type="Proteomes" id="UP001429580"/>
    </source>
</evidence>
<dbReference type="InterPro" id="IPR003033">
    <property type="entry name" value="SCP2_sterol-bd_dom"/>
</dbReference>
<dbReference type="SUPFAM" id="SSF55718">
    <property type="entry name" value="SCP-like"/>
    <property type="match status" value="1"/>
</dbReference>
<dbReference type="InterPro" id="IPR036527">
    <property type="entry name" value="SCP2_sterol-bd_dom_sf"/>
</dbReference>
<evidence type="ECO:0000313" key="2">
    <source>
        <dbReference type="EMBL" id="NIJ57774.1"/>
    </source>
</evidence>
<comment type="caution">
    <text evidence="2">The sequence shown here is derived from an EMBL/GenBank/DDBJ whole genome shotgun (WGS) entry which is preliminary data.</text>
</comment>
<name>A0ABX0V0Y9_9HYPH</name>
<accession>A0ABX0V0Y9</accession>
<proteinExistence type="predicted"/>
<feature type="domain" description="SCP2" evidence="1">
    <location>
        <begin position="16"/>
        <end position="101"/>
    </location>
</feature>
<dbReference type="RefSeq" id="WP_166950691.1">
    <property type="nucleotide sequence ID" value="NZ_JAASQI010000003.1"/>
</dbReference>
<dbReference type="Proteomes" id="UP001429580">
    <property type="component" value="Unassembled WGS sequence"/>
</dbReference>